<feature type="compositionally biased region" description="Basic and acidic residues" evidence="1">
    <location>
        <begin position="115"/>
        <end position="124"/>
    </location>
</feature>
<proteinExistence type="predicted"/>
<protein>
    <submittedName>
        <fullName evidence="2">Uncharacterized protein</fullName>
    </submittedName>
</protein>
<evidence type="ECO:0000256" key="1">
    <source>
        <dbReference type="SAM" id="MobiDB-lite"/>
    </source>
</evidence>
<keyword evidence="3" id="KW-1185">Reference proteome</keyword>
<sequence>MAGGKQSRKPQNGAYTNQAGTAGSYGEAPEFGQPDTAYAAPDIHRDAPYNDEFGWGPKTRISVENTPDAMREFAAPVRDFRVNPTHQYDFYRQRDADEKQRESVTEQDGNGWNEPTKDHYKIGPDPRWNPPAETRVTEQLSPRRYSFTRPFDQLAKGNGARQFNGQHFSMADHRRDYPILGIRPWSQHRNTYRVDPAPWDAEMYDVPPQSTMGAVNNGRIQAVDIPGDSGNRSFRLGG</sequence>
<dbReference type="EMBL" id="MK620900">
    <property type="protein sequence ID" value="QBZ72855.1"/>
    <property type="molecule type" value="Genomic_DNA"/>
</dbReference>
<gene>
    <name evidence="2" type="primary">23</name>
    <name evidence="2" type="ORF">SEA_FORTHEBOIS_23</name>
</gene>
<feature type="region of interest" description="Disordered" evidence="1">
    <location>
        <begin position="90"/>
        <end position="139"/>
    </location>
</feature>
<organism evidence="2 3">
    <name type="scientific">Streptomyces phage Forthebois</name>
    <dbReference type="NCBI Taxonomy" id="2562185"/>
    <lineage>
        <taxon>Viruses</taxon>
        <taxon>Varidnaviria</taxon>
        <taxon>Bamfordvirae</taxon>
        <taxon>Preplasmiviricota</taxon>
        <taxon>Prepoliviricotina</taxon>
        <taxon>Tectiliviricetes</taxon>
        <taxon>Kalamavirales</taxon>
        <taxon>Tectiviridae</taxon>
        <taxon>Deltatectivirus</taxon>
        <taxon>Deltatectivirus forthebois</taxon>
    </lineage>
</organism>
<name>A0A4D6E4H4_9VIRU</name>
<dbReference type="Proteomes" id="UP000297022">
    <property type="component" value="Segment"/>
</dbReference>
<reference evidence="2 3" key="1">
    <citation type="submission" date="2019-03" db="EMBL/GenBank/DDBJ databases">
        <authorList>
            <person name="Kuo N.K."/>
            <person name="Parsa S."/>
            <person name="Addai K."/>
            <person name="Agarwal S."/>
            <person name="Ahmad I.M."/>
            <person name="Alumyar Y.S."/>
            <person name="An J."/>
            <person name="Antar T.E."/>
            <person name="Antony V."/>
            <person name="Arvin L.E."/>
            <person name="Atanasoff K.E."/>
            <person name="Ati R."/>
            <person name="Batista A."/>
            <person name="Bembuh M.L."/>
            <person name="Bhardvaj T.B."/>
            <person name="Brown C.J."/>
            <person name="Butt S.T."/>
            <person name="Cahn D."/>
            <person name="Canales I.-I."/>
            <person name="Carr K."/>
            <person name="Chen K.Z."/>
            <person name="Chen M."/>
            <person name="Chigurupati S."/>
            <person name="Chou C."/>
            <person name="Chung C.S."/>
            <person name="Cole S.T."/>
            <person name="Colson C.L."/>
            <person name="Dent D.M."/>
            <person name="Djiogo E.M."/>
            <person name="Domrachev B.M."/>
            <person name="Dwivedi J."/>
            <person name="Ehsani C."/>
            <person name="Essien U.A."/>
            <person name="Fakhar A."/>
            <person name="Flood S.H."/>
            <person name="Furletti G."/>
            <person name="Gebreegziabher M."/>
            <person name="Goralski S.M."/>
            <person name="Gruver-Williams A."/>
            <person name="Guldan M.L."/>
            <person name="Gurung S."/>
            <person name="Heo K."/>
            <person name="John R.A."/>
            <person name="Kabir L."/>
            <person name="Kaira H."/>
            <person name="Kane M.S."/>
            <person name="Karanja M."/>
            <person name="Karley A.N."/>
            <person name="Khan A.M."/>
            <person name="Khan A."/>
            <person name="Kharel S."/>
            <person name="Kidane M."/>
            <person name="Konanur P."/>
            <person name="Lahijan N."/>
            <person name="Lamm D.N."/>
            <person name="Lance S.V."/>
            <person name="Le C."/>
            <person name="Lee C.H."/>
            <person name="Leka D."/>
            <person name="Li C."/>
            <person name="Lim S.Y."/>
            <person name="Lo J."/>
            <person name="Ludwig S."/>
            <person name="Mahaney V.M."/>
            <person name="Mangukiya A."/>
            <person name="Mani D."/>
            <person name="Mariano P."/>
            <person name="Markward M.L."/>
            <person name="Mbaekwe U."/>
            <person name="McGowan H."/>
            <person name="McNamara A."/>
            <person name="Mebrahtu S."/>
            <person name="Mohamed A."/>
            <person name="Mohamed M.E."/>
            <person name="Muntaka F."/>
            <person name="Naqvi T."/>
            <person name="Nengel A.M."/>
            <person name="Neupane S."/>
            <person name="Nguyen J."/>
            <person name="Nguyen J."/>
            <person name="Nwoji I.C."/>
            <person name="Okusolubo T.A."/>
            <person name="Paek J."/>
            <person name="Pandithakoralag H."/>
            <person name="Perry C."/>
            <person name="Petrie C.R."/>
            <person name="Poteshman G.A."/>
            <person name="Quiros D."/>
            <person name="Rana S."/>
            <person name="Reister J."/>
            <person name="Reyes E."/>
            <person name="Riaz H.S."/>
            <person name="Roach T.L."/>
            <person name="Saikali A."/>
            <person name="Scalsky R."/>
            <person name="Schultz J.A."/>
            <person name="Scott C.F."/>
            <person name="Sekira M.D."/>
            <person name="Shee C.S."/>
            <person name="Shultz P."/>
            <person name="Siarez J.A."/>
            <person name="Singh S."/>
            <person name="Smith F.R."/>
            <person name="Smith S.A."/>
            <person name="Sobers S."/>
            <person name="Sobowale A.O."/>
            <person name="Somoza K.A."/>
            <person name="Song M."/>
            <person name="Spruill R.A."/>
            <person name="Subedi A."/>
            <person name="Taj A.B."/>
            <person name="Thomas J."/>
            <person name="Todd J.C."/>
            <person name="Tran T."/>
            <person name="Varghese J."/>
            <person name="Vartanian E."/>
            <person name="Vega A."/>
            <person name="Vong A."/>
            <person name="Walter A.J."/>
            <person name="Wessel M.E."/>
            <person name="Azam A.M."/>
            <person name="Blocker D."/>
            <person name="Naeem N.-U.-A."/>
            <person name="Patel R."/>
            <person name="Shakarov P."/>
            <person name="Xie C.L."/>
            <person name="Zolnerowich N."/>
            <person name="Correa-Mendez M."/>
            <person name="Fabian M."/>
            <person name="Fishbein J."/>
            <person name="Harkles L."/>
            <person name="Reger N."/>
            <person name="Saleh S."/>
            <person name="deCarvalho T."/>
            <person name="Erill I."/>
            <person name="Caruso S.M."/>
            <person name="Garlena R.A."/>
            <person name="Russell D.A."/>
            <person name="Pope W.H."/>
            <person name="Jacobs-Sera D."/>
            <person name="Hatfull G.F."/>
        </authorList>
    </citation>
    <scope>NUCLEOTIDE SEQUENCE [LARGE SCALE GENOMIC DNA]</scope>
</reference>
<feature type="compositionally biased region" description="Polar residues" evidence="1">
    <location>
        <begin position="9"/>
        <end position="21"/>
    </location>
</feature>
<dbReference type="KEGG" id="vg:65073080"/>
<dbReference type="GeneID" id="65073080"/>
<evidence type="ECO:0000313" key="3">
    <source>
        <dbReference type="Proteomes" id="UP000297022"/>
    </source>
</evidence>
<dbReference type="RefSeq" id="YP_010084046.1">
    <property type="nucleotide sequence ID" value="NC_055059.1"/>
</dbReference>
<feature type="region of interest" description="Disordered" evidence="1">
    <location>
        <begin position="1"/>
        <end position="60"/>
    </location>
</feature>
<feature type="compositionally biased region" description="Basic and acidic residues" evidence="1">
    <location>
        <begin position="90"/>
        <end position="104"/>
    </location>
</feature>
<accession>A0A4D6E4H4</accession>
<evidence type="ECO:0000313" key="2">
    <source>
        <dbReference type="EMBL" id="QBZ72855.1"/>
    </source>
</evidence>